<protein>
    <submittedName>
        <fullName evidence="1">Uncharacterized protein</fullName>
    </submittedName>
</protein>
<comment type="caution">
    <text evidence="1">The sequence shown here is derived from an EMBL/GenBank/DDBJ whole genome shotgun (WGS) entry which is preliminary data.</text>
</comment>
<name>A0A8T1TXN0_9STRA</name>
<evidence type="ECO:0000313" key="1">
    <source>
        <dbReference type="EMBL" id="KAG6948299.1"/>
    </source>
</evidence>
<organism evidence="1 2">
    <name type="scientific">Phytophthora cactorum</name>
    <dbReference type="NCBI Taxonomy" id="29920"/>
    <lineage>
        <taxon>Eukaryota</taxon>
        <taxon>Sar</taxon>
        <taxon>Stramenopiles</taxon>
        <taxon>Oomycota</taxon>
        <taxon>Peronosporomycetes</taxon>
        <taxon>Peronosporales</taxon>
        <taxon>Peronosporaceae</taxon>
        <taxon>Phytophthora</taxon>
    </lineage>
</organism>
<accession>A0A8T1TXN0</accession>
<dbReference type="OrthoDB" id="128772at2759"/>
<sequence length="112" mass="12226">GGCHQSVGRTVASVPAGGAQRLRKAYRKTVRSTPESIDALCLLLEPLYYRKYGLPGSNLQYPFEHGLPVSLTYYGNGCSQVGDGIRDAPANWECLDPSQVATSRQLRTYCTT</sequence>
<evidence type="ECO:0000313" key="2">
    <source>
        <dbReference type="Proteomes" id="UP000688947"/>
    </source>
</evidence>
<feature type="non-terminal residue" evidence="1">
    <location>
        <position position="1"/>
    </location>
</feature>
<dbReference type="AlphaFoldDB" id="A0A8T1TXN0"/>
<gene>
    <name evidence="1" type="ORF">JG687_00015562</name>
</gene>
<reference evidence="1" key="1">
    <citation type="submission" date="2021-01" db="EMBL/GenBank/DDBJ databases">
        <title>Phytophthora aleatoria, a newly-described species from Pinus radiata is distinct from Phytophthora cactorum isolates based on comparative genomics.</title>
        <authorList>
            <person name="Mcdougal R."/>
            <person name="Panda P."/>
            <person name="Williams N."/>
            <person name="Studholme D.J."/>
        </authorList>
    </citation>
    <scope>NUCLEOTIDE SEQUENCE</scope>
    <source>
        <strain evidence="1">NZFS 3830</strain>
    </source>
</reference>
<dbReference type="Proteomes" id="UP000688947">
    <property type="component" value="Unassembled WGS sequence"/>
</dbReference>
<dbReference type="EMBL" id="JAENGZ010001402">
    <property type="protein sequence ID" value="KAG6948299.1"/>
    <property type="molecule type" value="Genomic_DNA"/>
</dbReference>
<proteinExistence type="predicted"/>